<evidence type="ECO:0000313" key="1">
    <source>
        <dbReference type="EMBL" id="GEP94470.1"/>
    </source>
</evidence>
<evidence type="ECO:0000313" key="2">
    <source>
        <dbReference type="Proteomes" id="UP000321436"/>
    </source>
</evidence>
<proteinExistence type="predicted"/>
<protein>
    <submittedName>
        <fullName evidence="1">Uncharacterized protein</fullName>
    </submittedName>
</protein>
<dbReference type="EMBL" id="BKAU01000001">
    <property type="protein sequence ID" value="GEP94470.1"/>
    <property type="molecule type" value="Genomic_DNA"/>
</dbReference>
<dbReference type="Proteomes" id="UP000321436">
    <property type="component" value="Unassembled WGS sequence"/>
</dbReference>
<keyword evidence="2" id="KW-1185">Reference proteome</keyword>
<dbReference type="AlphaFoldDB" id="A0A512RFJ2"/>
<name>A0A512RFJ2_9BACT</name>
<accession>A0A512RFJ2</accession>
<comment type="caution">
    <text evidence="1">The sequence shown here is derived from an EMBL/GenBank/DDBJ whole genome shotgun (WGS) entry which is preliminary data.</text>
</comment>
<reference evidence="1 2" key="1">
    <citation type="submission" date="2019-07" db="EMBL/GenBank/DDBJ databases">
        <title>Whole genome shotgun sequence of Chitinophaga cymbidii NBRC 109752.</title>
        <authorList>
            <person name="Hosoyama A."/>
            <person name="Uohara A."/>
            <person name="Ohji S."/>
            <person name="Ichikawa N."/>
        </authorList>
    </citation>
    <scope>NUCLEOTIDE SEQUENCE [LARGE SCALE GENOMIC DNA]</scope>
    <source>
        <strain evidence="1 2">NBRC 109752</strain>
    </source>
</reference>
<organism evidence="1 2">
    <name type="scientific">Chitinophaga cymbidii</name>
    <dbReference type="NCBI Taxonomy" id="1096750"/>
    <lineage>
        <taxon>Bacteria</taxon>
        <taxon>Pseudomonadati</taxon>
        <taxon>Bacteroidota</taxon>
        <taxon>Chitinophagia</taxon>
        <taxon>Chitinophagales</taxon>
        <taxon>Chitinophagaceae</taxon>
        <taxon>Chitinophaga</taxon>
    </lineage>
</organism>
<gene>
    <name evidence="1" type="ORF">CCY01nite_07300</name>
</gene>
<sequence>MINATVNQSAIVRNFRASVSRRFAAAEPIVISTTDKVINIIWISPKNNRSNSRTASLKFDLKYAINGLEK</sequence>